<keyword evidence="1" id="KW-0472">Membrane</keyword>
<reference evidence="2 6" key="2">
    <citation type="journal article" date="2012" name="J. Bacteriol.">
        <title>Complete genome sequence of the metabolically versatile halophilic archaeon Haloferax mediterranei, a poly(3-hydroxybutyrate-co-3-hydroxyvalerate) producer.</title>
        <authorList>
            <person name="Han J."/>
            <person name="Zhang F."/>
            <person name="Hou J."/>
            <person name="Liu X."/>
            <person name="Li M."/>
            <person name="Liu H."/>
            <person name="Cai L."/>
            <person name="Zhang B."/>
            <person name="Chen Y."/>
            <person name="Zhou J."/>
            <person name="Hu S."/>
            <person name="Xiang H."/>
        </authorList>
    </citation>
    <scope>NUCLEOTIDE SEQUENCE [LARGE SCALE GENOMIC DNA]</scope>
    <source>
        <strain evidence="6">ATCC 33500 / DSM 1411 / JCM 8866 / NBRC 14739 / NCIMB 2177 / R-4</strain>
        <strain evidence="2">CGMCC 1.2087</strain>
    </source>
</reference>
<proteinExistence type="predicted"/>
<dbReference type="EMBL" id="AOLO01000011">
    <property type="protein sequence ID" value="ELZ99572.1"/>
    <property type="molecule type" value="Genomic_DNA"/>
</dbReference>
<reference evidence="2" key="5">
    <citation type="submission" date="2014-05" db="EMBL/GenBank/DDBJ databases">
        <authorList>
            <person name="Wang L."/>
            <person name="Yang H."/>
            <person name="Xiang H."/>
        </authorList>
    </citation>
    <scope>NUCLEOTIDE SEQUENCE</scope>
    <source>
        <strain evidence="2">CGMCC 1.2087</strain>
    </source>
</reference>
<reference evidence="2" key="1">
    <citation type="journal article" date="2012" name="Appl. Environ. Microbiol.">
        <title>Identification of the haloarchaeal phasin (PhaP) that functions in polyhydroxyalkanoate accumulation and granule formation in Haloferax mediterranei.</title>
        <authorList>
            <person name="Cai S."/>
            <person name="Cai L."/>
            <person name="Liu H."/>
            <person name="Liu X."/>
            <person name="Han J."/>
            <person name="Zhou J."/>
            <person name="Xiang H."/>
        </authorList>
    </citation>
    <scope>NUCLEOTIDE SEQUENCE</scope>
    <source>
        <strain evidence="2">CGMCC 1.2087</strain>
    </source>
</reference>
<dbReference type="EMBL" id="CP007551">
    <property type="protein sequence ID" value="AHZ23402.1"/>
    <property type="molecule type" value="Genomic_DNA"/>
</dbReference>
<evidence type="ECO:0000313" key="6">
    <source>
        <dbReference type="Proteomes" id="UP000006469"/>
    </source>
</evidence>
<dbReference type="Proteomes" id="UP000027075">
    <property type="component" value="Chromosome"/>
</dbReference>
<dbReference type="KEGG" id="hme:HFX_2338"/>
<dbReference type="PANTHER" id="PTHR31970:SF9">
    <property type="entry name" value="MOLYBDATE TRANSPORTER 2"/>
    <property type="match status" value="1"/>
</dbReference>
<dbReference type="Proteomes" id="UP000006469">
    <property type="component" value="Chromosome"/>
</dbReference>
<evidence type="ECO:0000313" key="4">
    <source>
        <dbReference type="EMBL" id="ELZ99572.1"/>
    </source>
</evidence>
<dbReference type="eggNOG" id="arCOG02806">
    <property type="taxonomic scope" value="Archaea"/>
</dbReference>
<feature type="transmembrane region" description="Helical" evidence="1">
    <location>
        <begin position="332"/>
        <end position="360"/>
    </location>
</feature>
<dbReference type="InterPro" id="IPR031563">
    <property type="entry name" value="MOT1/MOT2"/>
</dbReference>
<reference evidence="5 9" key="6">
    <citation type="submission" date="2019-04" db="EMBL/GenBank/DDBJ databases">
        <title>Methylomes of two halophilic Archaea, Haloarcula marismortui and Haloferax mediterranei.</title>
        <authorList>
            <person name="DasSarma S."/>
            <person name="DasSarma P."/>
            <person name="DasSarma S."/>
            <person name="Fomenkov A."/>
            <person name="Vincze T."/>
            <person name="Anton B.P."/>
            <person name="Roberts R.J."/>
        </authorList>
    </citation>
    <scope>NUCLEOTIDE SEQUENCE [LARGE SCALE GENOMIC DNA]</scope>
    <source>
        <strain evidence="5">ATCC 33500</strain>
        <strain evidence="9">ATCC 33500 / DSM 1411 / JCM 8866 / NBRC 14739 / NCIMB 2177 / R-4</strain>
    </source>
</reference>
<dbReference type="AlphaFoldDB" id="I3R715"/>
<feature type="transmembrane region" description="Helical" evidence="1">
    <location>
        <begin position="243"/>
        <end position="263"/>
    </location>
</feature>
<dbReference type="GeneID" id="40157769"/>
<reference evidence="4 7" key="3">
    <citation type="journal article" date="2014" name="PLoS Genet.">
        <title>Phylogenetically driven sequencing of extremely halophilic archaea reveals strategies for static and dynamic osmo-response.</title>
        <authorList>
            <person name="Becker E.A."/>
            <person name="Seitzer P.M."/>
            <person name="Tritt A."/>
            <person name="Larsen D."/>
            <person name="Krusor M."/>
            <person name="Yao A.I."/>
            <person name="Wu D."/>
            <person name="Madern D."/>
            <person name="Eisen J.A."/>
            <person name="Darling A.E."/>
            <person name="Facciotti M.T."/>
        </authorList>
    </citation>
    <scope>NUCLEOTIDE SEQUENCE [LARGE SCALE GENOMIC DNA]</scope>
    <source>
        <strain evidence="4">ATCC 33500</strain>
        <strain evidence="7">ATCC 33500 / DSM 1411 / JCM 8866 / NBRC 14739 / NCIMB 2177 / R-4</strain>
    </source>
</reference>
<dbReference type="PaxDb" id="523841-HFX_2338"/>
<dbReference type="PATRIC" id="fig|523841.21.peg.2725"/>
<evidence type="ECO:0000313" key="2">
    <source>
        <dbReference type="EMBL" id="AFK20025.1"/>
    </source>
</evidence>
<feature type="transmembrane region" description="Helical" evidence="1">
    <location>
        <begin position="139"/>
        <end position="158"/>
    </location>
</feature>
<dbReference type="STRING" id="523841.HFX_2338"/>
<reference evidence="3 8" key="4">
    <citation type="submission" date="2014-04" db="EMBL/GenBank/DDBJ databases">
        <title>Transcriptional profiles of Haloferax mediterranei on the basis of nitrogen availability.</title>
        <authorList>
            <person name="Bautista V."/>
        </authorList>
    </citation>
    <scope>NUCLEOTIDE SEQUENCE [LARGE SCALE GENOMIC DNA]</scope>
    <source>
        <strain evidence="3">ATCC 33500</strain>
        <strain evidence="8">ATCC 33500 / DSM 1411 / JCM 8866 / NBRC 14739 / NCIMB 2177 / R-4</strain>
    </source>
</reference>
<evidence type="ECO:0000313" key="7">
    <source>
        <dbReference type="Proteomes" id="UP000011603"/>
    </source>
</evidence>
<dbReference type="Pfam" id="PF16983">
    <property type="entry name" value="MFS_MOT1"/>
    <property type="match status" value="2"/>
</dbReference>
<keyword evidence="7" id="KW-1185">Reference proteome</keyword>
<feature type="transmembrane region" description="Helical" evidence="1">
    <location>
        <begin position="115"/>
        <end position="133"/>
    </location>
</feature>
<evidence type="ECO:0000256" key="1">
    <source>
        <dbReference type="SAM" id="Phobius"/>
    </source>
</evidence>
<protein>
    <submittedName>
        <fullName evidence="2 3">Sulfate transporter</fullName>
    </submittedName>
</protein>
<gene>
    <name evidence="2" type="primary">cysT3</name>
    <name evidence="2" type="ordered locus">HFX_2338</name>
    <name evidence="3" type="ORF">BM92_12470</name>
    <name evidence="4" type="ORF">C439_13499</name>
    <name evidence="5" type="ORF">E6P09_15090</name>
</gene>
<evidence type="ECO:0000313" key="3">
    <source>
        <dbReference type="EMBL" id="AHZ23402.1"/>
    </source>
</evidence>
<dbReference type="OrthoDB" id="117479at2157"/>
<dbReference type="EMBL" id="CP001868">
    <property type="protein sequence ID" value="AFK20025.1"/>
    <property type="molecule type" value="Genomic_DNA"/>
</dbReference>
<evidence type="ECO:0000313" key="9">
    <source>
        <dbReference type="Proteomes" id="UP000299011"/>
    </source>
</evidence>
<dbReference type="Proteomes" id="UP000299011">
    <property type="component" value="Chromosome"/>
</dbReference>
<evidence type="ECO:0000313" key="5">
    <source>
        <dbReference type="EMBL" id="QCQ76528.1"/>
    </source>
</evidence>
<feature type="transmembrane region" description="Helical" evidence="1">
    <location>
        <begin position="20"/>
        <end position="38"/>
    </location>
</feature>
<dbReference type="EMBL" id="CP039139">
    <property type="protein sequence ID" value="QCQ76528.1"/>
    <property type="molecule type" value="Genomic_DNA"/>
</dbReference>
<dbReference type="Proteomes" id="UP000011603">
    <property type="component" value="Unassembled WGS sequence"/>
</dbReference>
<feature type="transmembrane region" description="Helical" evidence="1">
    <location>
        <begin position="77"/>
        <end position="103"/>
    </location>
</feature>
<feature type="transmembrane region" description="Helical" evidence="1">
    <location>
        <begin position="165"/>
        <end position="184"/>
    </location>
</feature>
<dbReference type="PANTHER" id="PTHR31970">
    <property type="match status" value="1"/>
</dbReference>
<name>I3R715_HALMT</name>
<sequence>MGVSFPYRDKLAVDFAWNEFTGAVGDSVTVLPIVVAVARLTDLSLALVLVWFGVFQVVWGLYYAAPLSVEPMKALAALVLAESVTAGEALLAGVLLGVVLLGIGRTNSLGRVSRYIGDPVVRGVQFGVALVLLTTGLRLGLGDLRLAGLAVVVALLAVVGRRRNLSALAVLAVGGVVALFHVGIPSPTLPSVGSFALFRTVEFTAPALEAAGAQLAMTVGNAALATSVLLADYFNRDISADELASSMGVMNLVAVPFGGFPMCHGSGGVAGKYAFGARTAGANVVLGVGYVLVALFAVDVVAAFPVAMLGVVLAIIGVQLGRTSLVRAEGYAFVVGVGVVGVVVNLGVAFVVGVGVWVVWEWVGSRGGRD</sequence>
<keyword evidence="1" id="KW-0812">Transmembrane</keyword>
<dbReference type="RefSeq" id="WP_004059749.1">
    <property type="nucleotide sequence ID" value="NC_017941.2"/>
</dbReference>
<dbReference type="GO" id="GO:0015098">
    <property type="term" value="F:molybdate ion transmembrane transporter activity"/>
    <property type="evidence" value="ECO:0007669"/>
    <property type="project" value="InterPro"/>
</dbReference>
<evidence type="ECO:0000313" key="8">
    <source>
        <dbReference type="Proteomes" id="UP000027075"/>
    </source>
</evidence>
<feature type="transmembrane region" description="Helical" evidence="1">
    <location>
        <begin position="45"/>
        <end position="65"/>
    </location>
</feature>
<feature type="transmembrane region" description="Helical" evidence="1">
    <location>
        <begin position="275"/>
        <end position="296"/>
    </location>
</feature>
<dbReference type="HOGENOM" id="CLU_032158_1_0_2"/>
<feature type="transmembrane region" description="Helical" evidence="1">
    <location>
        <begin position="302"/>
        <end position="320"/>
    </location>
</feature>
<keyword evidence="1" id="KW-1133">Transmembrane helix</keyword>
<accession>I3R715</accession>
<organism evidence="2 6">
    <name type="scientific">Haloferax mediterranei (strain ATCC 33500 / DSM 1411 / JCM 8866 / NBRC 14739 / NCIMB 2177 / R-4)</name>
    <name type="common">Halobacterium mediterranei</name>
    <dbReference type="NCBI Taxonomy" id="523841"/>
    <lineage>
        <taxon>Archaea</taxon>
        <taxon>Methanobacteriati</taxon>
        <taxon>Methanobacteriota</taxon>
        <taxon>Stenosarchaea group</taxon>
        <taxon>Halobacteria</taxon>
        <taxon>Halobacteriales</taxon>
        <taxon>Haloferacaceae</taxon>
        <taxon>Haloferax</taxon>
    </lineage>
</organism>